<evidence type="ECO:0000256" key="2">
    <source>
        <dbReference type="ARBA" id="ARBA00022448"/>
    </source>
</evidence>
<feature type="transmembrane region" description="Helical" evidence="8">
    <location>
        <begin position="84"/>
        <end position="103"/>
    </location>
</feature>
<gene>
    <name evidence="9" type="ORF">ACFQ03_16595</name>
</gene>
<comment type="caution">
    <text evidence="9">The sequence shown here is derived from an EMBL/GenBank/DDBJ whole genome shotgun (WGS) entry which is preliminary data.</text>
</comment>
<dbReference type="Pfam" id="PF00893">
    <property type="entry name" value="Multi_Drug_Res"/>
    <property type="match status" value="1"/>
</dbReference>
<feature type="transmembrane region" description="Helical" evidence="8">
    <location>
        <begin position="57"/>
        <end position="78"/>
    </location>
</feature>
<evidence type="ECO:0000313" key="9">
    <source>
        <dbReference type="EMBL" id="MFD0870775.1"/>
    </source>
</evidence>
<comment type="similarity">
    <text evidence="7">Belongs to the drug/metabolite transporter (DMT) superfamily. Small multidrug resistance (SMR) (TC 2.A.7.1) family.</text>
</comment>
<evidence type="ECO:0000256" key="1">
    <source>
        <dbReference type="ARBA" id="ARBA00004651"/>
    </source>
</evidence>
<keyword evidence="6 8" id="KW-0472">Membrane</keyword>
<keyword evidence="4 7" id="KW-0812">Transmembrane</keyword>
<proteinExistence type="inferred from homology"/>
<dbReference type="SUPFAM" id="SSF103481">
    <property type="entry name" value="Multidrug resistance efflux transporter EmrE"/>
    <property type="match status" value="1"/>
</dbReference>
<reference evidence="10" key="1">
    <citation type="journal article" date="2019" name="Int. J. Syst. Evol. Microbiol.">
        <title>The Global Catalogue of Microorganisms (GCM) 10K type strain sequencing project: providing services to taxonomists for standard genome sequencing and annotation.</title>
        <authorList>
            <consortium name="The Broad Institute Genomics Platform"/>
            <consortium name="The Broad Institute Genome Sequencing Center for Infectious Disease"/>
            <person name="Wu L."/>
            <person name="Ma J."/>
        </authorList>
    </citation>
    <scope>NUCLEOTIDE SEQUENCE [LARGE SCALE GENOMIC DNA]</scope>
    <source>
        <strain evidence="10">CCUG 57263</strain>
    </source>
</reference>
<evidence type="ECO:0000256" key="5">
    <source>
        <dbReference type="ARBA" id="ARBA00022989"/>
    </source>
</evidence>
<dbReference type="PANTHER" id="PTHR30561:SF0">
    <property type="entry name" value="GUANIDINIUM EXPORTER"/>
    <property type="match status" value="1"/>
</dbReference>
<dbReference type="EMBL" id="JBHTIU010000060">
    <property type="protein sequence ID" value="MFD0870775.1"/>
    <property type="molecule type" value="Genomic_DNA"/>
</dbReference>
<keyword evidence="10" id="KW-1185">Reference proteome</keyword>
<evidence type="ECO:0000313" key="10">
    <source>
        <dbReference type="Proteomes" id="UP001597120"/>
    </source>
</evidence>
<sequence>MGTLYLLAAGGLEVIGFIGLKRTANQDTWTNNLLMLGAFGLSLALLSMALETIPLGVAYSIWTGIGTIGTAVVDILFFKERPSLLRIVCMAGIIGTVIGLRLTL</sequence>
<evidence type="ECO:0000256" key="8">
    <source>
        <dbReference type="SAM" id="Phobius"/>
    </source>
</evidence>
<keyword evidence="2" id="KW-0813">Transport</keyword>
<dbReference type="InterPro" id="IPR045324">
    <property type="entry name" value="Small_multidrug_res"/>
</dbReference>
<dbReference type="InterPro" id="IPR000390">
    <property type="entry name" value="Small_drug/metabolite_transptr"/>
</dbReference>
<dbReference type="InterPro" id="IPR037185">
    <property type="entry name" value="EmrE-like"/>
</dbReference>
<keyword evidence="5 8" id="KW-1133">Transmembrane helix</keyword>
<dbReference type="RefSeq" id="WP_379289529.1">
    <property type="nucleotide sequence ID" value="NZ_JBHTIU010000060.1"/>
</dbReference>
<name>A0ABW3DC55_9BACL</name>
<dbReference type="Proteomes" id="UP001597120">
    <property type="component" value="Unassembled WGS sequence"/>
</dbReference>
<evidence type="ECO:0000256" key="4">
    <source>
        <dbReference type="ARBA" id="ARBA00022692"/>
    </source>
</evidence>
<accession>A0ABW3DC55</accession>
<evidence type="ECO:0000256" key="6">
    <source>
        <dbReference type="ARBA" id="ARBA00023136"/>
    </source>
</evidence>
<keyword evidence="3" id="KW-1003">Cell membrane</keyword>
<comment type="subcellular location">
    <subcellularLocation>
        <location evidence="1 7">Cell membrane</location>
        <topology evidence="1 7">Multi-pass membrane protein</topology>
    </subcellularLocation>
</comment>
<feature type="transmembrane region" description="Helical" evidence="8">
    <location>
        <begin position="32"/>
        <end position="50"/>
    </location>
</feature>
<protein>
    <submittedName>
        <fullName evidence="9">DMT family transporter</fullName>
    </submittedName>
</protein>
<dbReference type="Gene3D" id="1.10.3730.20">
    <property type="match status" value="1"/>
</dbReference>
<organism evidence="9 10">
    <name type="scientific">Paenibacillus residui</name>
    <dbReference type="NCBI Taxonomy" id="629724"/>
    <lineage>
        <taxon>Bacteria</taxon>
        <taxon>Bacillati</taxon>
        <taxon>Bacillota</taxon>
        <taxon>Bacilli</taxon>
        <taxon>Bacillales</taxon>
        <taxon>Paenibacillaceae</taxon>
        <taxon>Paenibacillus</taxon>
    </lineage>
</organism>
<evidence type="ECO:0000256" key="3">
    <source>
        <dbReference type="ARBA" id="ARBA00022475"/>
    </source>
</evidence>
<dbReference type="PANTHER" id="PTHR30561">
    <property type="entry name" value="SMR FAMILY PROTON-DEPENDENT DRUG EFFLUX TRANSPORTER SUGE"/>
    <property type="match status" value="1"/>
</dbReference>
<evidence type="ECO:0000256" key="7">
    <source>
        <dbReference type="RuleBase" id="RU003942"/>
    </source>
</evidence>